<evidence type="ECO:0000313" key="1">
    <source>
        <dbReference type="EMBL" id="AWX69394.1"/>
    </source>
</evidence>
<name>A0A2Z4NCU4_9BACT</name>
<proteinExistence type="predicted"/>
<reference evidence="2" key="1">
    <citation type="submission" date="2018-06" db="EMBL/GenBank/DDBJ databases">
        <title>Complete genome sequences of Mycoplasma anatis, M. anseris and M. cloacale type strains.</title>
        <authorList>
            <person name="Grozner D."/>
            <person name="Forro B."/>
            <person name="Sulyok K.M."/>
            <person name="Marton S."/>
            <person name="Kreizinger Z."/>
            <person name="Banyai K."/>
            <person name="Gyuranecz M."/>
        </authorList>
    </citation>
    <scope>NUCLEOTIDE SEQUENCE [LARGE SCALE GENOMIC DNA]</scope>
    <source>
        <strain evidence="2">ATCC 49234</strain>
    </source>
</reference>
<accession>A0A2Z4NCU4</accession>
<protein>
    <submittedName>
        <fullName evidence="1">Uncharacterized protein</fullName>
    </submittedName>
</protein>
<sequence>MELLFISQNNIKVKYEIKQLYLNNNLEDSWYPLKNNSVASFKQVFFKIILETNETKYFILKNVFISYLDKNIVIRFSDQFNVYITNKDQTVLKTNKAKLNELRAKAKYLEATLALDLDLKNETEFSVLKSKIFKLTAITYFDLAKEGVINEKKVK</sequence>
<dbReference type="AlphaFoldDB" id="A0A2Z4NCU4"/>
<gene>
    <name evidence="1" type="ORF">DP065_01330</name>
</gene>
<dbReference type="NCBIfam" id="NF045935">
    <property type="entry name" value="MSC_0621_epsi"/>
    <property type="match status" value="1"/>
</dbReference>
<keyword evidence="2" id="KW-1185">Reference proteome</keyword>
<dbReference type="EMBL" id="CP030140">
    <property type="protein sequence ID" value="AWX69394.1"/>
    <property type="molecule type" value="Genomic_DNA"/>
</dbReference>
<dbReference type="KEGG" id="mane:DP065_01330"/>
<evidence type="ECO:0000313" key="2">
    <source>
        <dbReference type="Proteomes" id="UP000250218"/>
    </source>
</evidence>
<dbReference type="Proteomes" id="UP000250218">
    <property type="component" value="Chromosome"/>
</dbReference>
<organism evidence="1 2">
    <name type="scientific">[Mycoplasma] anseris</name>
    <dbReference type="NCBI Taxonomy" id="92400"/>
    <lineage>
        <taxon>Bacteria</taxon>
        <taxon>Bacillati</taxon>
        <taxon>Mycoplasmatota</taxon>
        <taxon>Mycoplasmoidales</taxon>
        <taxon>Metamycoplasmataceae</taxon>
        <taxon>Metamycoplasma</taxon>
    </lineage>
</organism>
<dbReference type="RefSeq" id="WP_033179011.1">
    <property type="nucleotide sequence ID" value="NZ_CP030140.1"/>
</dbReference>